<keyword evidence="2" id="KW-1185">Reference proteome</keyword>
<sequence length="103" mass="11044">MPRSSVGWHRSPDLVAPSPRLYFAALSFATSAKSRIGLTQGPTEWGFVAHESAKTKRARPLAERISGGVQSGEALQVDVRGLLLVQPVCTSKSDAGQNEGVRR</sequence>
<organism evidence="1 2">
    <name type="scientific">Durusdinium trenchii</name>
    <dbReference type="NCBI Taxonomy" id="1381693"/>
    <lineage>
        <taxon>Eukaryota</taxon>
        <taxon>Sar</taxon>
        <taxon>Alveolata</taxon>
        <taxon>Dinophyceae</taxon>
        <taxon>Suessiales</taxon>
        <taxon>Symbiodiniaceae</taxon>
        <taxon>Durusdinium</taxon>
    </lineage>
</organism>
<evidence type="ECO:0000313" key="2">
    <source>
        <dbReference type="Proteomes" id="UP001642484"/>
    </source>
</evidence>
<accession>A0ABP0KB52</accession>
<reference evidence="1 2" key="1">
    <citation type="submission" date="2024-02" db="EMBL/GenBank/DDBJ databases">
        <authorList>
            <person name="Chen Y."/>
            <person name="Shah S."/>
            <person name="Dougan E. K."/>
            <person name="Thang M."/>
            <person name="Chan C."/>
        </authorList>
    </citation>
    <scope>NUCLEOTIDE SEQUENCE [LARGE SCALE GENOMIC DNA]</scope>
</reference>
<proteinExistence type="predicted"/>
<protein>
    <submittedName>
        <fullName evidence="1">Uncharacterized protein</fullName>
    </submittedName>
</protein>
<dbReference type="Proteomes" id="UP001642484">
    <property type="component" value="Unassembled WGS sequence"/>
</dbReference>
<comment type="caution">
    <text evidence="1">The sequence shown here is derived from an EMBL/GenBank/DDBJ whole genome shotgun (WGS) entry which is preliminary data.</text>
</comment>
<gene>
    <name evidence="1" type="ORF">CCMP2556_LOCUS15367</name>
</gene>
<evidence type="ECO:0000313" key="1">
    <source>
        <dbReference type="EMBL" id="CAK9023811.1"/>
    </source>
</evidence>
<dbReference type="EMBL" id="CAXAMN010008036">
    <property type="protein sequence ID" value="CAK9023811.1"/>
    <property type="molecule type" value="Genomic_DNA"/>
</dbReference>
<name>A0ABP0KB52_9DINO</name>